<sequence length="97" mass="11487">MNRDKIIKLAEDLYFKPKEEVIQIVLDESKKMKEKMEFLSQFDTENVAPMDRVNQNVLPSKYLNFADPVQVNYREILFKNSVHSQNKNIVIKKVIND</sequence>
<keyword evidence="1" id="KW-0808">Transferase</keyword>
<dbReference type="GO" id="GO:0016874">
    <property type="term" value="F:ligase activity"/>
    <property type="evidence" value="ECO:0007669"/>
    <property type="project" value="UniProtKB-KW"/>
</dbReference>
<dbReference type="GO" id="GO:0006450">
    <property type="term" value="P:regulation of translational fidelity"/>
    <property type="evidence" value="ECO:0007669"/>
    <property type="project" value="InterPro"/>
</dbReference>
<dbReference type="HOGENOM" id="CLU_2343667_0_0_14"/>
<evidence type="ECO:0000313" key="2">
    <source>
        <dbReference type="Proteomes" id="UP000019229"/>
    </source>
</evidence>
<dbReference type="STRING" id="743966.MYB_00505"/>
<proteinExistence type="predicted"/>
<dbReference type="KEGG" id="mbc:MYB_00505"/>
<reference evidence="1 2" key="1">
    <citation type="journal article" date="2014" name="Genome Announc.">
        <title>Complete Genome Sequence of Mycoplasma bovoculi Strain M165/69T (ATCC 29104).</title>
        <authorList>
            <person name="Calcutt M.J."/>
            <person name="Foecking M.F."/>
        </authorList>
    </citation>
    <scope>NUCLEOTIDE SEQUENCE [LARGE SCALE GENOMIC DNA]</scope>
    <source>
        <strain evidence="1">M165/69</strain>
    </source>
</reference>
<dbReference type="EC" id="6.3.5.-" evidence="1"/>
<protein>
    <submittedName>
        <fullName evidence="1">Asp-tRNAAsn/Glu-tRNAGln amidotransferase C subunit</fullName>
        <ecNumber evidence="1">6.3.5.-</ecNumber>
    </submittedName>
</protein>
<dbReference type="eggNOG" id="ENOG5032EZQ">
    <property type="taxonomic scope" value="Bacteria"/>
</dbReference>
<organism evidence="1 2">
    <name type="scientific">Mesomycoplasma bovoculi M165/69</name>
    <dbReference type="NCBI Taxonomy" id="743966"/>
    <lineage>
        <taxon>Bacteria</taxon>
        <taxon>Bacillati</taxon>
        <taxon>Mycoplasmatota</taxon>
        <taxon>Mycoplasmoidales</taxon>
        <taxon>Metamycoplasmataceae</taxon>
        <taxon>Mesomycoplasma</taxon>
    </lineage>
</organism>
<dbReference type="AlphaFoldDB" id="W5USK2"/>
<dbReference type="OrthoDB" id="399650at2"/>
<dbReference type="GO" id="GO:0016740">
    <property type="term" value="F:transferase activity"/>
    <property type="evidence" value="ECO:0007669"/>
    <property type="project" value="UniProtKB-KW"/>
</dbReference>
<dbReference type="PATRIC" id="fig|743966.3.peg.99"/>
<gene>
    <name evidence="1" type="primary">gatC</name>
    <name evidence="1" type="ORF">MYB_00505</name>
</gene>
<evidence type="ECO:0000313" key="1">
    <source>
        <dbReference type="EMBL" id="AHH45112.1"/>
    </source>
</evidence>
<dbReference type="SUPFAM" id="SSF141000">
    <property type="entry name" value="Glu-tRNAGln amidotransferase C subunit"/>
    <property type="match status" value="1"/>
</dbReference>
<keyword evidence="2" id="KW-1185">Reference proteome</keyword>
<name>W5USK2_9BACT</name>
<dbReference type="InterPro" id="IPR036113">
    <property type="entry name" value="Asp/Glu-ADT_sf_sub_c"/>
</dbReference>
<dbReference type="RefSeq" id="WP_022934914.1">
    <property type="nucleotide sequence ID" value="NZ_CP007154.1"/>
</dbReference>
<accession>W5USK2</accession>
<dbReference type="Proteomes" id="UP000019229">
    <property type="component" value="Chromosome"/>
</dbReference>
<keyword evidence="1" id="KW-0436">Ligase</keyword>
<dbReference type="EMBL" id="CP007154">
    <property type="protein sequence ID" value="AHH45112.1"/>
    <property type="molecule type" value="Genomic_DNA"/>
</dbReference>